<evidence type="ECO:0000256" key="3">
    <source>
        <dbReference type="ARBA" id="ARBA00012027"/>
    </source>
</evidence>
<dbReference type="Proteomes" id="UP000248857">
    <property type="component" value="Unassembled WGS sequence"/>
</dbReference>
<dbReference type="PROSITE" id="PS50035">
    <property type="entry name" value="PLD"/>
    <property type="match status" value="2"/>
</dbReference>
<reference evidence="8 9" key="1">
    <citation type="journal article" date="2018" name="Sci. Rep.">
        <title>A novel species of the marine cyanobacterium Acaryochloris with a unique pigment content and lifestyle.</title>
        <authorList>
            <person name="Partensky F."/>
            <person name="Six C."/>
            <person name="Ratin M."/>
            <person name="Garczarek L."/>
            <person name="Vaulot D."/>
            <person name="Probert I."/>
            <person name="Calteau A."/>
            <person name="Gourvil P."/>
            <person name="Marie D."/>
            <person name="Grebert T."/>
            <person name="Bouchier C."/>
            <person name="Le Panse S."/>
            <person name="Gachenot M."/>
            <person name="Rodriguez F."/>
            <person name="Garrido J.L."/>
        </authorList>
    </citation>
    <scope>NUCLEOTIDE SEQUENCE [LARGE SCALE GENOMIC DNA]</scope>
    <source>
        <strain evidence="8 9">RCC1774</strain>
    </source>
</reference>
<keyword evidence="8" id="KW-0808">Transferase</keyword>
<dbReference type="OrthoDB" id="155099at2"/>
<dbReference type="AlphaFoldDB" id="A0A2W1JYA4"/>
<keyword evidence="4" id="KW-0378">Hydrolase</keyword>
<dbReference type="PANTHER" id="PTHR43856:SF1">
    <property type="entry name" value="MITOCHONDRIAL CARDIOLIPIN HYDROLASE"/>
    <property type="match status" value="1"/>
</dbReference>
<evidence type="ECO:0000256" key="6">
    <source>
        <dbReference type="ARBA" id="ARBA00023098"/>
    </source>
</evidence>
<gene>
    <name evidence="8" type="ORF">C1752_00670</name>
</gene>
<dbReference type="InterPro" id="IPR003583">
    <property type="entry name" value="Hlx-hairpin-Hlx_DNA-bd_motif"/>
</dbReference>
<dbReference type="GO" id="GO:0006281">
    <property type="term" value="P:DNA repair"/>
    <property type="evidence" value="ECO:0007669"/>
    <property type="project" value="InterPro"/>
</dbReference>
<dbReference type="CDD" id="cd09116">
    <property type="entry name" value="PLDc_Nuc_like"/>
    <property type="match status" value="1"/>
</dbReference>
<dbReference type="GO" id="GO:0016891">
    <property type="term" value="F:RNA endonuclease activity producing 5'-phosphomonoesters, hydrolytic mechanism"/>
    <property type="evidence" value="ECO:0007669"/>
    <property type="project" value="TreeGrafter"/>
</dbReference>
<dbReference type="GO" id="GO:0016740">
    <property type="term" value="F:transferase activity"/>
    <property type="evidence" value="ECO:0007669"/>
    <property type="project" value="UniProtKB-KW"/>
</dbReference>
<evidence type="ECO:0000313" key="8">
    <source>
        <dbReference type="EMBL" id="PZD74504.1"/>
    </source>
</evidence>
<sequence>MKPWVRSLLLWSCCLTALGFLLVRQRQTVQVQALPTLPQHSRVQVYMNQNPTASYQDPYRQILRSGDDLEQIIVDQILAARSSVEVAVQELRSQKIAKALRNRHQAGVQVRLILENIYSRPWSSFTPSEVAQFTERQRDRYQDGLALIDRDRDNQISPSESAQFDALQIIQNAGILWLDDTADGSAGSGLMHHKFVVIDQQIVVSTTANFTLSGLHGDLQNPTSRGNANSLLVLESPELATAFRDEFDVMWGDGPSGQVDSIFGVRKPFRPVQRFTLDDATIQVKFSPTSSRLPWQSSTNGLIGSTLQQSKDTVDLALFVFSEQNLVNQLATEHQQGTVVRALVDSSFAYQSYSEVLDMLGVFRSRLPNTCAIEVNNQPWQRPIETVGVPRLPKGDRLHHKYGVIDQRTVIVGSHNWSDAANEINDETLLVIEHPTVAAHFHREFERLYASSRLGIPSFLQQEFERCSGVESGRSVTQQAEPVNLNTATQAELENLPGIGPKLAANIITARQIQPFNSLEEIDRVPGVGPKLLQTLQGQITW</sequence>
<evidence type="ECO:0000256" key="2">
    <source>
        <dbReference type="ARBA" id="ARBA00008664"/>
    </source>
</evidence>
<dbReference type="Pfam" id="PF13091">
    <property type="entry name" value="PLDc_2"/>
    <property type="match status" value="2"/>
</dbReference>
<comment type="caution">
    <text evidence="8">The sequence shown here is derived from an EMBL/GenBank/DDBJ whole genome shotgun (WGS) entry which is preliminary data.</text>
</comment>
<dbReference type="GO" id="GO:0006793">
    <property type="term" value="P:phosphorus metabolic process"/>
    <property type="evidence" value="ECO:0007669"/>
    <property type="project" value="UniProtKB-ARBA"/>
</dbReference>
<comment type="catalytic activity">
    <reaction evidence="1">
        <text>a 1,2-diacyl-sn-glycero-3-phosphocholine + H2O = a 1,2-diacyl-sn-glycero-3-phosphate + choline + H(+)</text>
        <dbReference type="Rhea" id="RHEA:14445"/>
        <dbReference type="ChEBI" id="CHEBI:15354"/>
        <dbReference type="ChEBI" id="CHEBI:15377"/>
        <dbReference type="ChEBI" id="CHEBI:15378"/>
        <dbReference type="ChEBI" id="CHEBI:57643"/>
        <dbReference type="ChEBI" id="CHEBI:58608"/>
        <dbReference type="EC" id="3.1.4.4"/>
    </reaction>
</comment>
<dbReference type="SUPFAM" id="SSF47781">
    <property type="entry name" value="RuvA domain 2-like"/>
    <property type="match status" value="1"/>
</dbReference>
<evidence type="ECO:0000256" key="5">
    <source>
        <dbReference type="ARBA" id="ARBA00022963"/>
    </source>
</evidence>
<proteinExistence type="inferred from homology"/>
<dbReference type="CDD" id="cd09173">
    <property type="entry name" value="PLDc_Nuc_like_unchar1_2"/>
    <property type="match status" value="1"/>
</dbReference>
<dbReference type="InterPro" id="IPR051406">
    <property type="entry name" value="PLD_domain"/>
</dbReference>
<name>A0A2W1JYA4_9CYAN</name>
<dbReference type="RefSeq" id="WP_110984653.1">
    <property type="nucleotide sequence ID" value="NZ_CAWNWM010000002.1"/>
</dbReference>
<dbReference type="GO" id="GO:0003677">
    <property type="term" value="F:DNA binding"/>
    <property type="evidence" value="ECO:0007669"/>
    <property type="project" value="InterPro"/>
</dbReference>
<dbReference type="GO" id="GO:0016042">
    <property type="term" value="P:lipid catabolic process"/>
    <property type="evidence" value="ECO:0007669"/>
    <property type="project" value="UniProtKB-KW"/>
</dbReference>
<dbReference type="SMART" id="SM00155">
    <property type="entry name" value="PLDc"/>
    <property type="match status" value="2"/>
</dbReference>
<keyword evidence="5" id="KW-0442">Lipid degradation</keyword>
<accession>A0A2W1JYA4</accession>
<feature type="domain" description="PLD phosphodiesterase" evidence="7">
    <location>
        <begin position="187"/>
        <end position="214"/>
    </location>
</feature>
<organism evidence="8 9">
    <name type="scientific">Acaryochloris thomasi RCC1774</name>
    <dbReference type="NCBI Taxonomy" id="1764569"/>
    <lineage>
        <taxon>Bacteria</taxon>
        <taxon>Bacillati</taxon>
        <taxon>Cyanobacteriota</taxon>
        <taxon>Cyanophyceae</taxon>
        <taxon>Acaryochloridales</taxon>
        <taxon>Acaryochloridaceae</taxon>
        <taxon>Acaryochloris</taxon>
        <taxon>Acaryochloris thomasi</taxon>
    </lineage>
</organism>
<dbReference type="Gene3D" id="1.10.150.320">
    <property type="entry name" value="Photosystem II 12 kDa extrinsic protein"/>
    <property type="match status" value="1"/>
</dbReference>
<evidence type="ECO:0000256" key="1">
    <source>
        <dbReference type="ARBA" id="ARBA00000798"/>
    </source>
</evidence>
<evidence type="ECO:0000259" key="7">
    <source>
        <dbReference type="PROSITE" id="PS50035"/>
    </source>
</evidence>
<dbReference type="InterPro" id="IPR010994">
    <property type="entry name" value="RuvA_2-like"/>
</dbReference>
<evidence type="ECO:0000256" key="4">
    <source>
        <dbReference type="ARBA" id="ARBA00022801"/>
    </source>
</evidence>
<dbReference type="GO" id="GO:0004630">
    <property type="term" value="F:phospholipase D activity"/>
    <property type="evidence" value="ECO:0007669"/>
    <property type="project" value="UniProtKB-EC"/>
</dbReference>
<dbReference type="SMART" id="SM00278">
    <property type="entry name" value="HhH1"/>
    <property type="match status" value="2"/>
</dbReference>
<dbReference type="Gene3D" id="3.30.870.10">
    <property type="entry name" value="Endonuclease Chain A"/>
    <property type="match status" value="2"/>
</dbReference>
<protein>
    <recommendedName>
        <fullName evidence="3">phospholipase D</fullName>
        <ecNumber evidence="3">3.1.4.4</ecNumber>
    </recommendedName>
</protein>
<keyword evidence="6" id="KW-0443">Lipid metabolism</keyword>
<dbReference type="InterPro" id="IPR001736">
    <property type="entry name" value="PLipase_D/transphosphatidylase"/>
</dbReference>
<dbReference type="EMBL" id="PQWO01000002">
    <property type="protein sequence ID" value="PZD74504.1"/>
    <property type="molecule type" value="Genomic_DNA"/>
</dbReference>
<dbReference type="SUPFAM" id="SSF56024">
    <property type="entry name" value="Phospholipase D/nuclease"/>
    <property type="match status" value="2"/>
</dbReference>
<dbReference type="Pfam" id="PF12836">
    <property type="entry name" value="HHH_3"/>
    <property type="match status" value="1"/>
</dbReference>
<evidence type="ECO:0000313" key="9">
    <source>
        <dbReference type="Proteomes" id="UP000248857"/>
    </source>
</evidence>
<feature type="domain" description="PLD phosphodiesterase" evidence="7">
    <location>
        <begin position="394"/>
        <end position="421"/>
    </location>
</feature>
<dbReference type="InterPro" id="IPR025202">
    <property type="entry name" value="PLD-like_dom"/>
</dbReference>
<dbReference type="PANTHER" id="PTHR43856">
    <property type="entry name" value="CARDIOLIPIN HYDROLASE"/>
    <property type="match status" value="1"/>
</dbReference>
<comment type="similarity">
    <text evidence="2">Belongs to the phospholipase D family.</text>
</comment>
<dbReference type="EC" id="3.1.4.4" evidence="3"/>
<keyword evidence="9" id="KW-1185">Reference proteome</keyword>